<dbReference type="PANTHER" id="PTHR30450">
    <property type="entry name" value="ABC TRANSPORTER PERMEASE"/>
    <property type="match status" value="1"/>
</dbReference>
<evidence type="ECO:0000256" key="2">
    <source>
        <dbReference type="ARBA" id="ARBA00010072"/>
    </source>
</evidence>
<dbReference type="OrthoDB" id="4404959at2"/>
<proteinExistence type="inferred from homology"/>
<dbReference type="PROSITE" id="PS50928">
    <property type="entry name" value="ABC_TM1"/>
    <property type="match status" value="1"/>
</dbReference>
<feature type="domain" description="ABC transmembrane type-1" evidence="13">
    <location>
        <begin position="23"/>
        <end position="222"/>
    </location>
</feature>
<dbReference type="GO" id="GO:0006865">
    <property type="term" value="P:amino acid transport"/>
    <property type="evidence" value="ECO:0007669"/>
    <property type="project" value="UniProtKB-KW"/>
</dbReference>
<comment type="similarity">
    <text evidence="2">Belongs to the binding-protein-dependent transport system permease family. HisMQ subfamily.</text>
</comment>
<evidence type="ECO:0000256" key="10">
    <source>
        <dbReference type="ARBA" id="ARBA00039779"/>
    </source>
</evidence>
<dbReference type="GO" id="GO:0022857">
    <property type="term" value="F:transmembrane transporter activity"/>
    <property type="evidence" value="ECO:0007669"/>
    <property type="project" value="InterPro"/>
</dbReference>
<dbReference type="EMBL" id="FNIJ01000008">
    <property type="protein sequence ID" value="SDO14128.1"/>
    <property type="molecule type" value="Genomic_DNA"/>
</dbReference>
<dbReference type="NCBIfam" id="TIGR01726">
    <property type="entry name" value="HEQRo_perm_3TM"/>
    <property type="match status" value="1"/>
</dbReference>
<keyword evidence="4" id="KW-1003">Cell membrane</keyword>
<keyword evidence="5" id="KW-0997">Cell inner membrane</keyword>
<dbReference type="Pfam" id="PF00528">
    <property type="entry name" value="BPD_transp_1"/>
    <property type="match status" value="1"/>
</dbReference>
<dbReference type="GO" id="GO:0043190">
    <property type="term" value="C:ATP-binding cassette (ABC) transporter complex"/>
    <property type="evidence" value="ECO:0007669"/>
    <property type="project" value="InterPro"/>
</dbReference>
<dbReference type="PANTHER" id="PTHR30450:SF5">
    <property type="entry name" value="HISTIDINE TRANSPORT SYSTEM PERMEASE PROTEIN HISM"/>
    <property type="match status" value="1"/>
</dbReference>
<keyword evidence="3 12" id="KW-0813">Transport</keyword>
<accession>A0A1H0H4Q4</accession>
<evidence type="ECO:0000259" key="13">
    <source>
        <dbReference type="PROSITE" id="PS50928"/>
    </source>
</evidence>
<evidence type="ECO:0000256" key="4">
    <source>
        <dbReference type="ARBA" id="ARBA00022475"/>
    </source>
</evidence>
<evidence type="ECO:0000256" key="11">
    <source>
        <dbReference type="ARBA" id="ARBA00046835"/>
    </source>
</evidence>
<organism evidence="14 15">
    <name type="scientific">Pseudomonas jinjuensis</name>
    <dbReference type="NCBI Taxonomy" id="198616"/>
    <lineage>
        <taxon>Bacteria</taxon>
        <taxon>Pseudomonadati</taxon>
        <taxon>Pseudomonadota</taxon>
        <taxon>Gammaproteobacteria</taxon>
        <taxon>Pseudomonadales</taxon>
        <taxon>Pseudomonadaceae</taxon>
        <taxon>Pseudomonas</taxon>
    </lineage>
</organism>
<evidence type="ECO:0000256" key="12">
    <source>
        <dbReference type="RuleBase" id="RU363032"/>
    </source>
</evidence>
<evidence type="ECO:0000313" key="15">
    <source>
        <dbReference type="Proteomes" id="UP000242957"/>
    </source>
</evidence>
<evidence type="ECO:0000256" key="7">
    <source>
        <dbReference type="ARBA" id="ARBA00022970"/>
    </source>
</evidence>
<dbReference type="Gene3D" id="1.10.3720.10">
    <property type="entry name" value="MetI-like"/>
    <property type="match status" value="1"/>
</dbReference>
<dbReference type="RefSeq" id="WP_084309701.1">
    <property type="nucleotide sequence ID" value="NZ_FNIJ01000008.1"/>
</dbReference>
<dbReference type="STRING" id="198616.SAMN05216193_10874"/>
<feature type="transmembrane region" description="Helical" evidence="12">
    <location>
        <begin position="59"/>
        <end position="82"/>
    </location>
</feature>
<dbReference type="CDD" id="cd06261">
    <property type="entry name" value="TM_PBP2"/>
    <property type="match status" value="1"/>
</dbReference>
<dbReference type="FunFam" id="1.10.3720.10:FF:000012">
    <property type="entry name" value="Histidine ABC transporter permease HisM"/>
    <property type="match status" value="1"/>
</dbReference>
<evidence type="ECO:0000313" key="14">
    <source>
        <dbReference type="EMBL" id="SDO14128.1"/>
    </source>
</evidence>
<evidence type="ECO:0000256" key="3">
    <source>
        <dbReference type="ARBA" id="ARBA00022448"/>
    </source>
</evidence>
<comment type="subcellular location">
    <subcellularLocation>
        <location evidence="1">Cell inner membrane</location>
        <topology evidence="1">Multi-pass membrane protein</topology>
    </subcellularLocation>
    <subcellularLocation>
        <location evidence="12">Cell membrane</location>
        <topology evidence="12">Multi-pass membrane protein</topology>
    </subcellularLocation>
</comment>
<dbReference type="SUPFAM" id="SSF161098">
    <property type="entry name" value="MetI-like"/>
    <property type="match status" value="1"/>
</dbReference>
<dbReference type="InterPro" id="IPR010065">
    <property type="entry name" value="AA_ABC_transptr_permease_3TM"/>
</dbReference>
<evidence type="ECO:0000256" key="6">
    <source>
        <dbReference type="ARBA" id="ARBA00022692"/>
    </source>
</evidence>
<dbReference type="InterPro" id="IPR035906">
    <property type="entry name" value="MetI-like_sf"/>
</dbReference>
<evidence type="ECO:0000256" key="8">
    <source>
        <dbReference type="ARBA" id="ARBA00022989"/>
    </source>
</evidence>
<protein>
    <recommendedName>
        <fullName evidence="10">Histidine/lysine/arginine/ornithine transport system permease protein HisM</fullName>
    </recommendedName>
</protein>
<keyword evidence="9 12" id="KW-0472">Membrane</keyword>
<dbReference type="AlphaFoldDB" id="A0A1H0H4Q4"/>
<keyword evidence="6 12" id="KW-0812">Transmembrane</keyword>
<reference evidence="15" key="1">
    <citation type="submission" date="2016-10" db="EMBL/GenBank/DDBJ databases">
        <authorList>
            <person name="Varghese N."/>
            <person name="Submissions S."/>
        </authorList>
    </citation>
    <scope>NUCLEOTIDE SEQUENCE [LARGE SCALE GENOMIC DNA]</scope>
    <source>
        <strain evidence="15">JCM 21621</strain>
    </source>
</reference>
<keyword evidence="15" id="KW-1185">Reference proteome</keyword>
<feature type="transmembrane region" description="Helical" evidence="12">
    <location>
        <begin position="200"/>
        <end position="221"/>
    </location>
</feature>
<keyword evidence="8 12" id="KW-1133">Transmembrane helix</keyword>
<gene>
    <name evidence="14" type="ORF">SAMN05216193_10874</name>
</gene>
<evidence type="ECO:0000256" key="5">
    <source>
        <dbReference type="ARBA" id="ARBA00022519"/>
    </source>
</evidence>
<dbReference type="InterPro" id="IPR000515">
    <property type="entry name" value="MetI-like"/>
</dbReference>
<feature type="transmembrane region" description="Helical" evidence="12">
    <location>
        <begin position="20"/>
        <end position="47"/>
    </location>
</feature>
<dbReference type="InterPro" id="IPR051322">
    <property type="entry name" value="AA_ABC_Transporter_Permease"/>
</dbReference>
<keyword evidence="7" id="KW-0029">Amino-acid transport</keyword>
<sequence>MSGILGEYWQAYLWNDGLHLSGLAMTLWLLVLSVCIGFALALPLAIARVSDNPLLRGPVWLYTWLLRGTPLYLQLLLCYTGIYSLELVRGQDFLNAFFRDGLNCTILAFSLNTCAYMTEILAGAIRGTASGEVEAARAFGMSRLDIYRRIVLPSALRRALPGFSNEVILVLHSTSVAFTATVPDLLKVARDASSATYSPFWAFGIAGALYAATAFLLVWLFRKGELRWLAYLKPQVHRSSGEA</sequence>
<comment type="subunit">
    <text evidence="11">The HisPMQJ complex is composed of two ATP-binding proteins (HisP), two transmembrane proteins (HisM and HisQ) and a solute-binding protein (HisJ). The HisPMQ-ArgT complex is composed of two ATP-binding proteins (HisP), two transmembrane proteins (HisM and HisQ) and a solute-binding protein (ArgT).</text>
</comment>
<evidence type="ECO:0000256" key="1">
    <source>
        <dbReference type="ARBA" id="ARBA00004429"/>
    </source>
</evidence>
<dbReference type="NCBIfam" id="NF011651">
    <property type="entry name" value="PRK15069.1"/>
    <property type="match status" value="1"/>
</dbReference>
<evidence type="ECO:0000256" key="9">
    <source>
        <dbReference type="ARBA" id="ARBA00023136"/>
    </source>
</evidence>
<dbReference type="Proteomes" id="UP000242957">
    <property type="component" value="Unassembled WGS sequence"/>
</dbReference>
<name>A0A1H0H4Q4_9PSED</name>